<evidence type="ECO:0000313" key="1">
    <source>
        <dbReference type="EMBL" id="OTG16500.1"/>
    </source>
</evidence>
<organism evidence="1 2">
    <name type="scientific">Helianthus annuus</name>
    <name type="common">Common sunflower</name>
    <dbReference type="NCBI Taxonomy" id="4232"/>
    <lineage>
        <taxon>Eukaryota</taxon>
        <taxon>Viridiplantae</taxon>
        <taxon>Streptophyta</taxon>
        <taxon>Embryophyta</taxon>
        <taxon>Tracheophyta</taxon>
        <taxon>Spermatophyta</taxon>
        <taxon>Magnoliopsida</taxon>
        <taxon>eudicotyledons</taxon>
        <taxon>Gunneridae</taxon>
        <taxon>Pentapetalae</taxon>
        <taxon>asterids</taxon>
        <taxon>campanulids</taxon>
        <taxon>Asterales</taxon>
        <taxon>Asteraceae</taxon>
        <taxon>Asteroideae</taxon>
        <taxon>Heliantheae alliance</taxon>
        <taxon>Heliantheae</taxon>
        <taxon>Helianthus</taxon>
    </lineage>
</organism>
<evidence type="ECO:0000313" key="2">
    <source>
        <dbReference type="Proteomes" id="UP000215914"/>
    </source>
</evidence>
<sequence length="51" mass="5861">MISTSCNLYKSVIDVCNEVGHVLHVNVYKNTYGTRRYEYMIVGMIKCILGM</sequence>
<name>A0A251TZH9_HELAN</name>
<accession>A0A251TZH9</accession>
<dbReference type="EMBL" id="CM007898">
    <property type="protein sequence ID" value="OTG16500.1"/>
    <property type="molecule type" value="Genomic_DNA"/>
</dbReference>
<reference evidence="2" key="1">
    <citation type="journal article" date="2017" name="Nature">
        <title>The sunflower genome provides insights into oil metabolism, flowering and Asterid evolution.</title>
        <authorList>
            <person name="Badouin H."/>
            <person name="Gouzy J."/>
            <person name="Grassa C.J."/>
            <person name="Murat F."/>
            <person name="Staton S.E."/>
            <person name="Cottret L."/>
            <person name="Lelandais-Briere C."/>
            <person name="Owens G.L."/>
            <person name="Carrere S."/>
            <person name="Mayjonade B."/>
            <person name="Legrand L."/>
            <person name="Gill N."/>
            <person name="Kane N.C."/>
            <person name="Bowers J.E."/>
            <person name="Hubner S."/>
            <person name="Bellec A."/>
            <person name="Berard A."/>
            <person name="Berges H."/>
            <person name="Blanchet N."/>
            <person name="Boniface M.C."/>
            <person name="Brunel D."/>
            <person name="Catrice O."/>
            <person name="Chaidir N."/>
            <person name="Claudel C."/>
            <person name="Donnadieu C."/>
            <person name="Faraut T."/>
            <person name="Fievet G."/>
            <person name="Helmstetter N."/>
            <person name="King M."/>
            <person name="Knapp S.J."/>
            <person name="Lai Z."/>
            <person name="Le Paslier M.C."/>
            <person name="Lippi Y."/>
            <person name="Lorenzon L."/>
            <person name="Mandel J.R."/>
            <person name="Marage G."/>
            <person name="Marchand G."/>
            <person name="Marquand E."/>
            <person name="Bret-Mestries E."/>
            <person name="Morien E."/>
            <person name="Nambeesan S."/>
            <person name="Nguyen T."/>
            <person name="Pegot-Espagnet P."/>
            <person name="Pouilly N."/>
            <person name="Raftis F."/>
            <person name="Sallet E."/>
            <person name="Schiex T."/>
            <person name="Thomas J."/>
            <person name="Vandecasteele C."/>
            <person name="Vares D."/>
            <person name="Vear F."/>
            <person name="Vautrin S."/>
            <person name="Crespi M."/>
            <person name="Mangin B."/>
            <person name="Burke J.M."/>
            <person name="Salse J."/>
            <person name="Munos S."/>
            <person name="Vincourt P."/>
            <person name="Rieseberg L.H."/>
            <person name="Langlade N.B."/>
        </authorList>
    </citation>
    <scope>NUCLEOTIDE SEQUENCE [LARGE SCALE GENOMIC DNA]</scope>
    <source>
        <strain evidence="2">cv. SF193</strain>
    </source>
</reference>
<dbReference type="AlphaFoldDB" id="A0A251TZH9"/>
<dbReference type="InParanoid" id="A0A251TZH9"/>
<protein>
    <submittedName>
        <fullName evidence="1">Uncharacterized protein</fullName>
    </submittedName>
</protein>
<keyword evidence="2" id="KW-1185">Reference proteome</keyword>
<dbReference type="Proteomes" id="UP000215914">
    <property type="component" value="Chromosome 9"/>
</dbReference>
<gene>
    <name evidence="1" type="ORF">HannXRQ_Chr09g0272061</name>
</gene>
<proteinExistence type="predicted"/>